<sequence>MSFEGVVYDENDKHGLYESKKSLTNEHLDEKNLKKRNLLYPYRKSRIFINKENSGIKKKLFKRSIFDEILKNISNEIRKTEINKNQNSKVIKKRQSYDGNFHITREKNRNNRNNRNRRGVFYDGRRSPNIHYIYG</sequence>
<reference evidence="1 2" key="1">
    <citation type="submission" date="2014-09" db="EMBL/GenBank/DDBJ databases">
        <authorList>
            <person name="Martin A.A."/>
        </authorList>
    </citation>
    <scope>NUCLEOTIDE SEQUENCE</scope>
    <source>
        <strain evidence="2">ED321</strain>
        <strain evidence="1">ED321 Heterogonic</strain>
    </source>
</reference>
<protein>
    <submittedName>
        <fullName evidence="1 3">Uncharacterized protein</fullName>
    </submittedName>
</protein>
<organism evidence="1">
    <name type="scientific">Strongyloides ratti</name>
    <name type="common">Parasitic roundworm</name>
    <dbReference type="NCBI Taxonomy" id="34506"/>
    <lineage>
        <taxon>Eukaryota</taxon>
        <taxon>Metazoa</taxon>
        <taxon>Ecdysozoa</taxon>
        <taxon>Nematoda</taxon>
        <taxon>Chromadorea</taxon>
        <taxon>Rhabditida</taxon>
        <taxon>Tylenchina</taxon>
        <taxon>Panagrolaimomorpha</taxon>
        <taxon>Strongyloidoidea</taxon>
        <taxon>Strongyloididae</taxon>
        <taxon>Strongyloides</taxon>
    </lineage>
</organism>
<evidence type="ECO:0000313" key="3">
    <source>
        <dbReference type="WBParaSite" id="SRAE_2000068800.1"/>
    </source>
</evidence>
<accession>A0A090LEP9</accession>
<evidence type="ECO:0000313" key="2">
    <source>
        <dbReference type="Proteomes" id="UP000035682"/>
    </source>
</evidence>
<gene>
    <name evidence="1 3 4" type="ORF">SRAE_2000068800</name>
</gene>
<evidence type="ECO:0000313" key="4">
    <source>
        <dbReference type="WormBase" id="SRAE_2000068800"/>
    </source>
</evidence>
<dbReference type="Proteomes" id="UP000035682">
    <property type="component" value="Unplaced"/>
</dbReference>
<evidence type="ECO:0000313" key="1">
    <source>
        <dbReference type="EMBL" id="CEF66015.1"/>
    </source>
</evidence>
<dbReference type="CTD" id="36378379"/>
<name>A0A090LEP9_STRRB</name>
<dbReference type="WormBase" id="SRAE_2000068800">
    <property type="protein sequence ID" value="SRP08425"/>
    <property type="gene ID" value="WBGene00260885"/>
</dbReference>
<proteinExistence type="predicted"/>
<dbReference type="WBParaSite" id="SRAE_2000068800.1">
    <property type="protein sequence ID" value="SRAE_2000068800.1"/>
    <property type="gene ID" value="WBGene00260885"/>
</dbReference>
<dbReference type="RefSeq" id="XP_024505215.1">
    <property type="nucleotide sequence ID" value="XM_024651548.1"/>
</dbReference>
<reference evidence="3" key="2">
    <citation type="submission" date="2020-12" db="UniProtKB">
        <authorList>
            <consortium name="WormBaseParasite"/>
        </authorList>
    </citation>
    <scope>IDENTIFICATION</scope>
</reference>
<keyword evidence="2" id="KW-1185">Reference proteome</keyword>
<dbReference type="AlphaFoldDB" id="A0A090LEP9"/>
<dbReference type="EMBL" id="LN609529">
    <property type="protein sequence ID" value="CEF66015.1"/>
    <property type="molecule type" value="Genomic_DNA"/>
</dbReference>
<dbReference type="GeneID" id="36378379"/>